<reference evidence="1 2" key="1">
    <citation type="journal article" date="2015" name="Plant Cell">
        <title>Oil accumulation by the oleaginous diatom Fistulifera solaris as revealed by the genome and transcriptome.</title>
        <authorList>
            <person name="Tanaka T."/>
            <person name="Maeda Y."/>
            <person name="Veluchamy A."/>
            <person name="Tanaka M."/>
            <person name="Abida H."/>
            <person name="Marechal E."/>
            <person name="Bowler C."/>
            <person name="Muto M."/>
            <person name="Sunaga Y."/>
            <person name="Tanaka M."/>
            <person name="Yoshino T."/>
            <person name="Taniguchi T."/>
            <person name="Fukuda Y."/>
            <person name="Nemoto M."/>
            <person name="Matsumoto M."/>
            <person name="Wong P.S."/>
            <person name="Aburatani S."/>
            <person name="Fujibuchi W."/>
        </authorList>
    </citation>
    <scope>NUCLEOTIDE SEQUENCE [LARGE SCALE GENOMIC DNA]</scope>
    <source>
        <strain evidence="1 2">JPCC DA0580</strain>
    </source>
</reference>
<dbReference type="InParanoid" id="A0A1Z5JYI0"/>
<dbReference type="AlphaFoldDB" id="A0A1Z5JYI0"/>
<organism evidence="1 2">
    <name type="scientific">Fistulifera solaris</name>
    <name type="common">Oleaginous diatom</name>
    <dbReference type="NCBI Taxonomy" id="1519565"/>
    <lineage>
        <taxon>Eukaryota</taxon>
        <taxon>Sar</taxon>
        <taxon>Stramenopiles</taxon>
        <taxon>Ochrophyta</taxon>
        <taxon>Bacillariophyta</taxon>
        <taxon>Bacillariophyceae</taxon>
        <taxon>Bacillariophycidae</taxon>
        <taxon>Naviculales</taxon>
        <taxon>Naviculaceae</taxon>
        <taxon>Fistulifera</taxon>
    </lineage>
</organism>
<dbReference type="Proteomes" id="UP000198406">
    <property type="component" value="Unassembled WGS sequence"/>
</dbReference>
<accession>A0A1Z5JYI0</accession>
<protein>
    <submittedName>
        <fullName evidence="1">Uncharacterized protein</fullName>
    </submittedName>
</protein>
<comment type="caution">
    <text evidence="1">The sequence shown here is derived from an EMBL/GenBank/DDBJ whole genome shotgun (WGS) entry which is preliminary data.</text>
</comment>
<proteinExistence type="predicted"/>
<evidence type="ECO:0000313" key="1">
    <source>
        <dbReference type="EMBL" id="GAX18959.1"/>
    </source>
</evidence>
<name>A0A1Z5JYI0_FISSO</name>
<dbReference type="EMBL" id="BDSP01000133">
    <property type="protein sequence ID" value="GAX18959.1"/>
    <property type="molecule type" value="Genomic_DNA"/>
</dbReference>
<sequence>MDVVIYSKKDDLERKRIGALQEDGTLAPVSAWSEEPVYGTSVEFVVDEEHRFPGLTEDDVIVHALIDPNSIAYGSRQVGGGKGPGNPHGEESELLYYVDKDKLIGVEYPINPNLEITW</sequence>
<dbReference type="OrthoDB" id="42467at2759"/>
<evidence type="ECO:0000313" key="2">
    <source>
        <dbReference type="Proteomes" id="UP000198406"/>
    </source>
</evidence>
<gene>
    <name evidence="1" type="ORF">FisN_8Hu178</name>
</gene>
<keyword evidence="2" id="KW-1185">Reference proteome</keyword>